<dbReference type="RefSeq" id="WP_055659522.1">
    <property type="nucleotide sequence ID" value="NZ_CABIXC010000019.1"/>
</dbReference>
<dbReference type="InterPro" id="IPR027379">
    <property type="entry name" value="CLS_N"/>
</dbReference>
<evidence type="ECO:0000313" key="8">
    <source>
        <dbReference type="EMBL" id="CUP16067.1"/>
    </source>
</evidence>
<feature type="transmembrane region" description="Helical" evidence="6">
    <location>
        <begin position="6"/>
        <end position="29"/>
    </location>
</feature>
<dbReference type="Proteomes" id="UP000261257">
    <property type="component" value="Unassembled WGS sequence"/>
</dbReference>
<evidence type="ECO:0000256" key="3">
    <source>
        <dbReference type="ARBA" id="ARBA00022692"/>
    </source>
</evidence>
<protein>
    <submittedName>
        <fullName evidence="8">Negative regulatory protein yxlE</fullName>
    </submittedName>
    <submittedName>
        <fullName evidence="9">PLDc_N domain-containing protein</fullName>
    </submittedName>
</protein>
<proteinExistence type="predicted"/>
<gene>
    <name evidence="8" type="primary">yxlE</name>
    <name evidence="9" type="ORF">DXC39_20590</name>
    <name evidence="8" type="ORF">ERS852407_05159</name>
</gene>
<evidence type="ECO:0000256" key="5">
    <source>
        <dbReference type="ARBA" id="ARBA00023136"/>
    </source>
</evidence>
<keyword evidence="2" id="KW-1003">Cell membrane</keyword>
<evidence type="ECO:0000313" key="10">
    <source>
        <dbReference type="Proteomes" id="UP000095651"/>
    </source>
</evidence>
<evidence type="ECO:0000256" key="1">
    <source>
        <dbReference type="ARBA" id="ARBA00004651"/>
    </source>
</evidence>
<evidence type="ECO:0000256" key="6">
    <source>
        <dbReference type="SAM" id="Phobius"/>
    </source>
</evidence>
<reference evidence="8 10" key="1">
    <citation type="submission" date="2015-09" db="EMBL/GenBank/DDBJ databases">
        <authorList>
            <consortium name="Pathogen Informatics"/>
        </authorList>
    </citation>
    <scope>NUCLEOTIDE SEQUENCE [LARGE SCALE GENOMIC DNA]</scope>
    <source>
        <strain evidence="8 10">2789STDY5608850</strain>
    </source>
</reference>
<organism evidence="8 10">
    <name type="scientific">Hungatella hathewayi</name>
    <dbReference type="NCBI Taxonomy" id="154046"/>
    <lineage>
        <taxon>Bacteria</taxon>
        <taxon>Bacillati</taxon>
        <taxon>Bacillota</taxon>
        <taxon>Clostridia</taxon>
        <taxon>Lachnospirales</taxon>
        <taxon>Lachnospiraceae</taxon>
        <taxon>Hungatella</taxon>
    </lineage>
</organism>
<evidence type="ECO:0000259" key="7">
    <source>
        <dbReference type="Pfam" id="PF13396"/>
    </source>
</evidence>
<keyword evidence="4 6" id="KW-1133">Transmembrane helix</keyword>
<comment type="subcellular location">
    <subcellularLocation>
        <location evidence="1">Cell membrane</location>
        <topology evidence="1">Multi-pass membrane protein</topology>
    </subcellularLocation>
</comment>
<accession>A0A174L0U9</accession>
<dbReference type="EMBL" id="CYZE01000019">
    <property type="protein sequence ID" value="CUP16067.1"/>
    <property type="molecule type" value="Genomic_DNA"/>
</dbReference>
<keyword evidence="3 6" id="KW-0812">Transmembrane</keyword>
<feature type="domain" description="Cardiolipin synthase N-terminal" evidence="7">
    <location>
        <begin position="20"/>
        <end position="63"/>
    </location>
</feature>
<dbReference type="GO" id="GO:0005886">
    <property type="term" value="C:plasma membrane"/>
    <property type="evidence" value="ECO:0007669"/>
    <property type="project" value="UniProtKB-SubCell"/>
</dbReference>
<evidence type="ECO:0000256" key="4">
    <source>
        <dbReference type="ARBA" id="ARBA00022989"/>
    </source>
</evidence>
<sequence length="67" mass="7623">MDVLMANLPLFIPLIIAEVILAVTALIHVLRHPHYRFGNKIMWALIVLFIQVIGPIAYFILGRGEEK</sequence>
<dbReference type="EMBL" id="QSSQ01000025">
    <property type="protein sequence ID" value="RGM00549.1"/>
    <property type="molecule type" value="Genomic_DNA"/>
</dbReference>
<evidence type="ECO:0000256" key="2">
    <source>
        <dbReference type="ARBA" id="ARBA00022475"/>
    </source>
</evidence>
<keyword evidence="5 6" id="KW-0472">Membrane</keyword>
<evidence type="ECO:0000313" key="9">
    <source>
        <dbReference type="EMBL" id="RGM00549.1"/>
    </source>
</evidence>
<reference evidence="9 11" key="2">
    <citation type="submission" date="2018-08" db="EMBL/GenBank/DDBJ databases">
        <title>A genome reference for cultivated species of the human gut microbiota.</title>
        <authorList>
            <person name="Zou Y."/>
            <person name="Xue W."/>
            <person name="Luo G."/>
        </authorList>
    </citation>
    <scope>NUCLEOTIDE SEQUENCE [LARGE SCALE GENOMIC DNA]</scope>
    <source>
        <strain evidence="9 11">TF05-11AC</strain>
    </source>
</reference>
<name>A0A174L0U9_9FIRM</name>
<evidence type="ECO:0000313" key="11">
    <source>
        <dbReference type="Proteomes" id="UP000261257"/>
    </source>
</evidence>
<dbReference type="Pfam" id="PF13396">
    <property type="entry name" value="PLDc_N"/>
    <property type="match status" value="1"/>
</dbReference>
<dbReference type="AlphaFoldDB" id="A0A174L0U9"/>
<feature type="transmembrane region" description="Helical" evidence="6">
    <location>
        <begin position="41"/>
        <end position="61"/>
    </location>
</feature>
<dbReference type="Proteomes" id="UP000095651">
    <property type="component" value="Unassembled WGS sequence"/>
</dbReference>